<dbReference type="STRING" id="450851.PHZ_c2038"/>
<feature type="transmembrane region" description="Helical" evidence="1">
    <location>
        <begin position="142"/>
        <end position="163"/>
    </location>
</feature>
<dbReference type="AlphaFoldDB" id="B4RE16"/>
<evidence type="ECO:0000313" key="3">
    <source>
        <dbReference type="Proteomes" id="UP000001868"/>
    </source>
</evidence>
<evidence type="ECO:0008006" key="4">
    <source>
        <dbReference type="Google" id="ProtNLM"/>
    </source>
</evidence>
<gene>
    <name evidence="2" type="ordered locus">PHZ_c2038</name>
</gene>
<keyword evidence="1" id="KW-0472">Membrane</keyword>
<feature type="transmembrane region" description="Helical" evidence="1">
    <location>
        <begin position="114"/>
        <end position="136"/>
    </location>
</feature>
<dbReference type="Pfam" id="PF10011">
    <property type="entry name" value="DUF2254"/>
    <property type="match status" value="1"/>
</dbReference>
<proteinExistence type="predicted"/>
<reference evidence="2 3" key="1">
    <citation type="journal article" date="2008" name="BMC Genomics">
        <title>Complete genome of Phenylobacterium zucineum - a novel facultative intracellular bacterium isolated from human erythroleukemia cell line K562.</title>
        <authorList>
            <person name="Luo Y."/>
            <person name="Xu X."/>
            <person name="Ding Z."/>
            <person name="Liu Z."/>
            <person name="Zhang B."/>
            <person name="Yan Z."/>
            <person name="Sun J."/>
            <person name="Hu S."/>
            <person name="Hu X."/>
        </authorList>
    </citation>
    <scope>NUCLEOTIDE SEQUENCE [LARGE SCALE GENOMIC DNA]</scope>
    <source>
        <strain evidence="2 3">HLK1</strain>
    </source>
</reference>
<evidence type="ECO:0000313" key="2">
    <source>
        <dbReference type="EMBL" id="ACG78449.1"/>
    </source>
</evidence>
<dbReference type="InterPro" id="IPR018723">
    <property type="entry name" value="DUF2254_membrane"/>
</dbReference>
<protein>
    <recommendedName>
        <fullName evidence="4">DUF2254 domain-containing protein</fullName>
    </recommendedName>
</protein>
<sequence>MPRSVCGRPSLPSWLFQLSRALNRLWVTVGLYSALGIAAALASAQFGHLVPSDFSLKLGSDSVDDILSILASSMLAVATFSLATLVTAYTSLVGSVSPRAAELLVSDGGVRRSLATFVGAFVYSIVGIIAVHTGYYGAEGRVILFFVTLAVLTLVVLAMLRWIGQLSQLGQIGDLVGRVVAVTEKALRARPILCARASEGRPAGEPDCTLTADEVGYVQNVDLDGLAAFAERRSVRVHLEVLPGELVHAGARLVSVEGARLTDEETEELRGKIAVGARRTFEQDPRYGLTVLGEIAARALSPGVNEFGVAREVTARTVRLLAEWTREAEEPDTPPDVTVPPLGIDALLEEALGPVARYGASNPSLQCELQRALLALARTDDARMAAAARRLSRAALGHARAALKRRGDFLEVRRASAPVLRGDA</sequence>
<dbReference type="OrthoDB" id="2955631at2"/>
<keyword evidence="3" id="KW-1185">Reference proteome</keyword>
<evidence type="ECO:0000256" key="1">
    <source>
        <dbReference type="SAM" id="Phobius"/>
    </source>
</evidence>
<feature type="transmembrane region" description="Helical" evidence="1">
    <location>
        <begin position="21"/>
        <end position="46"/>
    </location>
</feature>
<dbReference type="HOGENOM" id="CLU_032303_0_0_5"/>
<dbReference type="KEGG" id="pzu:PHZ_c2038"/>
<dbReference type="eggNOG" id="COG4325">
    <property type="taxonomic scope" value="Bacteria"/>
</dbReference>
<keyword evidence="1" id="KW-0812">Transmembrane</keyword>
<feature type="transmembrane region" description="Helical" evidence="1">
    <location>
        <begin position="66"/>
        <end position="93"/>
    </location>
</feature>
<dbReference type="EMBL" id="CP000747">
    <property type="protein sequence ID" value="ACG78449.1"/>
    <property type="molecule type" value="Genomic_DNA"/>
</dbReference>
<accession>B4RE16</accession>
<organism evidence="2 3">
    <name type="scientific">Phenylobacterium zucineum (strain HLK1)</name>
    <dbReference type="NCBI Taxonomy" id="450851"/>
    <lineage>
        <taxon>Bacteria</taxon>
        <taxon>Pseudomonadati</taxon>
        <taxon>Pseudomonadota</taxon>
        <taxon>Alphaproteobacteria</taxon>
        <taxon>Caulobacterales</taxon>
        <taxon>Caulobacteraceae</taxon>
        <taxon>Phenylobacterium</taxon>
    </lineage>
</organism>
<keyword evidence="1" id="KW-1133">Transmembrane helix</keyword>
<name>B4RE16_PHEZH</name>
<dbReference type="Proteomes" id="UP000001868">
    <property type="component" value="Chromosome"/>
</dbReference>